<proteinExistence type="inferred from homology"/>
<comment type="similarity">
    <text evidence="1">Belongs to the sulfotransferase 1 family.</text>
</comment>
<dbReference type="EMBL" id="MRZV01001777">
    <property type="protein sequence ID" value="PIK35960.1"/>
    <property type="molecule type" value="Genomic_DNA"/>
</dbReference>
<evidence type="ECO:0000313" key="4">
    <source>
        <dbReference type="EMBL" id="PIK35960.1"/>
    </source>
</evidence>
<dbReference type="OrthoDB" id="205623at2759"/>
<dbReference type="SUPFAM" id="SSF52540">
    <property type="entry name" value="P-loop containing nucleoside triphosphate hydrolases"/>
    <property type="match status" value="1"/>
</dbReference>
<dbReference type="PANTHER" id="PTHR11783">
    <property type="entry name" value="SULFOTRANSFERASE SULT"/>
    <property type="match status" value="1"/>
</dbReference>
<sequence>GGWIQDMVHLIHSEGGDILKADLSLEAVEDAIPFLEGPSPGLETLKNLPSPRCFKSHLPFRLLPRGVQDKQCKVIYVARNPKDVMCSFYDFHRTVQIIHYKGTFQQFYYRFMNSKLGYGCYFSHVKSWWNQRTHPSVFFLKYEDMHKEFKKTVIKMGEFLGQPLTSDKVLDVCAYWDEEAKYNRKEDRVGYWKYHFTIHINEKFEKLYPDKLKDSDLTFDFDL</sequence>
<reference evidence="4 5" key="1">
    <citation type="journal article" date="2017" name="PLoS Biol.">
        <title>The sea cucumber genome provides insights into morphological evolution and visceral regeneration.</title>
        <authorList>
            <person name="Zhang X."/>
            <person name="Sun L."/>
            <person name="Yuan J."/>
            <person name="Sun Y."/>
            <person name="Gao Y."/>
            <person name="Zhang L."/>
            <person name="Li S."/>
            <person name="Dai H."/>
            <person name="Hamel J.F."/>
            <person name="Liu C."/>
            <person name="Yu Y."/>
            <person name="Liu S."/>
            <person name="Lin W."/>
            <person name="Guo K."/>
            <person name="Jin S."/>
            <person name="Xu P."/>
            <person name="Storey K.B."/>
            <person name="Huan P."/>
            <person name="Zhang T."/>
            <person name="Zhou Y."/>
            <person name="Zhang J."/>
            <person name="Lin C."/>
            <person name="Li X."/>
            <person name="Xing L."/>
            <person name="Huo D."/>
            <person name="Sun M."/>
            <person name="Wang L."/>
            <person name="Mercier A."/>
            <person name="Li F."/>
            <person name="Yang H."/>
            <person name="Xiang J."/>
        </authorList>
    </citation>
    <scope>NUCLEOTIDE SEQUENCE [LARGE SCALE GENOMIC DNA]</scope>
    <source>
        <strain evidence="4">Shaxun</strain>
        <tissue evidence="4">Muscle</tissue>
    </source>
</reference>
<evidence type="ECO:0000313" key="5">
    <source>
        <dbReference type="Proteomes" id="UP000230750"/>
    </source>
</evidence>
<dbReference type="Proteomes" id="UP000230750">
    <property type="component" value="Unassembled WGS sequence"/>
</dbReference>
<dbReference type="AlphaFoldDB" id="A0A2G8JJR0"/>
<gene>
    <name evidence="4" type="ORF">BSL78_27212</name>
</gene>
<comment type="caution">
    <text evidence="4">The sequence shown here is derived from an EMBL/GenBank/DDBJ whole genome shotgun (WGS) entry which is preliminary data.</text>
</comment>
<organism evidence="4 5">
    <name type="scientific">Stichopus japonicus</name>
    <name type="common">Sea cucumber</name>
    <dbReference type="NCBI Taxonomy" id="307972"/>
    <lineage>
        <taxon>Eukaryota</taxon>
        <taxon>Metazoa</taxon>
        <taxon>Echinodermata</taxon>
        <taxon>Eleutherozoa</taxon>
        <taxon>Echinozoa</taxon>
        <taxon>Holothuroidea</taxon>
        <taxon>Aspidochirotacea</taxon>
        <taxon>Aspidochirotida</taxon>
        <taxon>Stichopodidae</taxon>
        <taxon>Apostichopus</taxon>
    </lineage>
</organism>
<name>A0A2G8JJR0_STIJA</name>
<dbReference type="GO" id="GO:0008146">
    <property type="term" value="F:sulfotransferase activity"/>
    <property type="evidence" value="ECO:0007669"/>
    <property type="project" value="InterPro"/>
</dbReference>
<evidence type="ECO:0000259" key="3">
    <source>
        <dbReference type="Pfam" id="PF00685"/>
    </source>
</evidence>
<feature type="non-terminal residue" evidence="4">
    <location>
        <position position="1"/>
    </location>
</feature>
<keyword evidence="5" id="KW-1185">Reference proteome</keyword>
<dbReference type="InterPro" id="IPR000863">
    <property type="entry name" value="Sulfotransferase_dom"/>
</dbReference>
<accession>A0A2G8JJR0</accession>
<protein>
    <recommendedName>
        <fullName evidence="3">Sulfotransferase domain-containing protein</fullName>
    </recommendedName>
</protein>
<feature type="domain" description="Sulfotransferase" evidence="3">
    <location>
        <begin position="3"/>
        <end position="215"/>
    </location>
</feature>
<evidence type="ECO:0000256" key="1">
    <source>
        <dbReference type="ARBA" id="ARBA00005771"/>
    </source>
</evidence>
<evidence type="ECO:0000256" key="2">
    <source>
        <dbReference type="ARBA" id="ARBA00022679"/>
    </source>
</evidence>
<keyword evidence="2" id="KW-0808">Transferase</keyword>
<dbReference type="Gene3D" id="3.40.50.300">
    <property type="entry name" value="P-loop containing nucleotide triphosphate hydrolases"/>
    <property type="match status" value="1"/>
</dbReference>
<dbReference type="STRING" id="307972.A0A2G8JJR0"/>
<dbReference type="Pfam" id="PF00685">
    <property type="entry name" value="Sulfotransfer_1"/>
    <property type="match status" value="1"/>
</dbReference>
<dbReference type="InterPro" id="IPR027417">
    <property type="entry name" value="P-loop_NTPase"/>
</dbReference>